<accession>A0A246B8Q5</accession>
<dbReference type="Pfam" id="PF09851">
    <property type="entry name" value="SHOCT"/>
    <property type="match status" value="1"/>
</dbReference>
<evidence type="ECO:0000259" key="2">
    <source>
        <dbReference type="Pfam" id="PF09851"/>
    </source>
</evidence>
<dbReference type="AlphaFoldDB" id="A0A246B8Q5"/>
<dbReference type="InterPro" id="IPR027860">
    <property type="entry name" value="DUF4429"/>
</dbReference>
<reference evidence="4 5" key="2">
    <citation type="submission" date="2017-05" db="EMBL/GenBank/DDBJ databases">
        <title>Genome of Chryseobacterium haifense.</title>
        <authorList>
            <person name="Newman J.D."/>
        </authorList>
    </citation>
    <scope>NUCLEOTIDE SEQUENCE [LARGE SCALE GENOMIC DNA]</scope>
    <source>
        <strain evidence="4 5">DSM 19056</strain>
    </source>
</reference>
<evidence type="ECO:0000259" key="3">
    <source>
        <dbReference type="Pfam" id="PF14472"/>
    </source>
</evidence>
<dbReference type="Pfam" id="PF14472">
    <property type="entry name" value="DUF4429"/>
    <property type="match status" value="1"/>
</dbReference>
<evidence type="ECO:0000313" key="4">
    <source>
        <dbReference type="EMBL" id="OWK97504.1"/>
    </source>
</evidence>
<sequence length="170" mass="18971">MATFFTNENSPNNSNNSNELFAEGTNGSLKVNDTTVELIRKGLNAKLLGLRGNKEILISSITSIQFKEPGMLTNGFIQFAFSGSSESKGGVLDATKDENSIVFTKKNLKQFAYLRDVINQRRNEINNLSSNYNPQSNNDFADLEKLAELRDKGILTNDEFELKKRQILGI</sequence>
<feature type="compositionally biased region" description="Low complexity" evidence="1">
    <location>
        <begin position="7"/>
        <end position="19"/>
    </location>
</feature>
<evidence type="ECO:0000256" key="1">
    <source>
        <dbReference type="SAM" id="MobiDB-lite"/>
    </source>
</evidence>
<dbReference type="InterPro" id="IPR018649">
    <property type="entry name" value="SHOCT"/>
</dbReference>
<dbReference type="Proteomes" id="UP000197587">
    <property type="component" value="Unassembled WGS sequence"/>
</dbReference>
<gene>
    <name evidence="4" type="ORF">AP75_11135</name>
</gene>
<keyword evidence="5" id="KW-1185">Reference proteome</keyword>
<organism evidence="4 5">
    <name type="scientific">Kaistella haifensis DSM 19056</name>
    <dbReference type="NCBI Taxonomy" id="1450526"/>
    <lineage>
        <taxon>Bacteria</taxon>
        <taxon>Pseudomonadati</taxon>
        <taxon>Bacteroidota</taxon>
        <taxon>Flavobacteriia</taxon>
        <taxon>Flavobacteriales</taxon>
        <taxon>Weeksellaceae</taxon>
        <taxon>Chryseobacterium group</taxon>
        <taxon>Kaistella</taxon>
    </lineage>
</organism>
<comment type="caution">
    <text evidence="4">The sequence shown here is derived from an EMBL/GenBank/DDBJ whole genome shotgun (WGS) entry which is preliminary data.</text>
</comment>
<evidence type="ECO:0008006" key="6">
    <source>
        <dbReference type="Google" id="ProtNLM"/>
    </source>
</evidence>
<name>A0A246B8Q5_9FLAO</name>
<feature type="domain" description="DUF4429" evidence="3">
    <location>
        <begin position="33"/>
        <end position="118"/>
    </location>
</feature>
<protein>
    <recommendedName>
        <fullName evidence="6">SHOCT domain-containing protein</fullName>
    </recommendedName>
</protein>
<dbReference type="RefSeq" id="WP_051872726.1">
    <property type="nucleotide sequence ID" value="NZ_JASZ02000027.1"/>
</dbReference>
<proteinExistence type="predicted"/>
<reference evidence="4 5" key="1">
    <citation type="submission" date="2014-01" db="EMBL/GenBank/DDBJ databases">
        <authorList>
            <consortium name="Genome Consortium for Active Teaching"/>
            <person name="Sontag T.C."/>
            <person name="Newman J.D."/>
        </authorList>
    </citation>
    <scope>NUCLEOTIDE SEQUENCE [LARGE SCALE GENOMIC DNA]</scope>
    <source>
        <strain evidence="4 5">DSM 19056</strain>
    </source>
</reference>
<evidence type="ECO:0000313" key="5">
    <source>
        <dbReference type="Proteomes" id="UP000197587"/>
    </source>
</evidence>
<feature type="domain" description="SHOCT" evidence="2">
    <location>
        <begin position="143"/>
        <end position="168"/>
    </location>
</feature>
<dbReference type="EMBL" id="JASZ02000027">
    <property type="protein sequence ID" value="OWK97504.1"/>
    <property type="molecule type" value="Genomic_DNA"/>
</dbReference>
<feature type="region of interest" description="Disordered" evidence="1">
    <location>
        <begin position="1"/>
        <end position="20"/>
    </location>
</feature>